<keyword evidence="2" id="KW-1185">Reference proteome</keyword>
<organism evidence="1 2">
    <name type="scientific">Halovibrio salipaludis</name>
    <dbReference type="NCBI Taxonomy" id="2032626"/>
    <lineage>
        <taxon>Bacteria</taxon>
        <taxon>Pseudomonadati</taxon>
        <taxon>Pseudomonadota</taxon>
        <taxon>Gammaproteobacteria</taxon>
        <taxon>Oceanospirillales</taxon>
        <taxon>Halomonadaceae</taxon>
        <taxon>Halovibrio</taxon>
    </lineage>
</organism>
<name>A0A2A2FBC8_9GAMM</name>
<accession>A0A2A2FBC8</accession>
<dbReference type="AlphaFoldDB" id="A0A2A2FBC8"/>
<evidence type="ECO:0000313" key="2">
    <source>
        <dbReference type="Proteomes" id="UP000218896"/>
    </source>
</evidence>
<evidence type="ECO:0000313" key="1">
    <source>
        <dbReference type="EMBL" id="PAU82130.1"/>
    </source>
</evidence>
<dbReference type="OrthoDB" id="6199196at2"/>
<comment type="caution">
    <text evidence="1">The sequence shown here is derived from an EMBL/GenBank/DDBJ whole genome shotgun (WGS) entry which is preliminary data.</text>
</comment>
<dbReference type="Proteomes" id="UP000218896">
    <property type="component" value="Unassembled WGS sequence"/>
</dbReference>
<proteinExistence type="predicted"/>
<dbReference type="RefSeq" id="WP_095616226.1">
    <property type="nucleotide sequence ID" value="NZ_NSKD01000001.1"/>
</dbReference>
<protein>
    <submittedName>
        <fullName evidence="1">Uncharacterized protein</fullName>
    </submittedName>
</protein>
<dbReference type="EMBL" id="NSKD01000001">
    <property type="protein sequence ID" value="PAU82130.1"/>
    <property type="molecule type" value="Genomic_DNA"/>
</dbReference>
<sequence length="91" mass="9999">MDTKKLTAVALNGLDRVGYELENFGITNRVNRHTLAALMMAEKNRFEGEMDSLNARTARYRAIAENAAELAFRPARAATETVRGLISGKSA</sequence>
<gene>
    <name evidence="1" type="ORF">CK501_02985</name>
</gene>
<reference evidence="1 2" key="1">
    <citation type="submission" date="2017-08" db="EMBL/GenBank/DDBJ databases">
        <title>Halovibrio sewagensis sp. nov., isolated from wastewater of high salinity.</title>
        <authorList>
            <person name="Dong X."/>
            <person name="Zhang G."/>
        </authorList>
    </citation>
    <scope>NUCLEOTIDE SEQUENCE [LARGE SCALE GENOMIC DNA]</scope>
    <source>
        <strain evidence="1 2">YL5-2</strain>
    </source>
</reference>